<dbReference type="SUPFAM" id="SSF50952">
    <property type="entry name" value="Soluble quinoprotein glucose dehydrogenase"/>
    <property type="match status" value="1"/>
</dbReference>
<dbReference type="Pfam" id="PF07995">
    <property type="entry name" value="GSDH"/>
    <property type="match status" value="1"/>
</dbReference>
<dbReference type="EMBL" id="BARS01031022">
    <property type="protein sequence ID" value="GAG27535.1"/>
    <property type="molecule type" value="Genomic_DNA"/>
</dbReference>
<name>X0WA71_9ZZZZ</name>
<reference evidence="2" key="1">
    <citation type="journal article" date="2014" name="Front. Microbiol.">
        <title>High frequency of phylogenetically diverse reductive dehalogenase-homologous genes in deep subseafloor sedimentary metagenomes.</title>
        <authorList>
            <person name="Kawai M."/>
            <person name="Futagami T."/>
            <person name="Toyoda A."/>
            <person name="Takaki Y."/>
            <person name="Nishi S."/>
            <person name="Hori S."/>
            <person name="Arai W."/>
            <person name="Tsubouchi T."/>
            <person name="Morono Y."/>
            <person name="Uchiyama I."/>
            <person name="Ito T."/>
            <person name="Fujiyama A."/>
            <person name="Inagaki F."/>
            <person name="Takami H."/>
        </authorList>
    </citation>
    <scope>NUCLEOTIDE SEQUENCE</scope>
    <source>
        <strain evidence="2">Expedition CK06-06</strain>
    </source>
</reference>
<organism evidence="2">
    <name type="scientific">marine sediment metagenome</name>
    <dbReference type="NCBI Taxonomy" id="412755"/>
    <lineage>
        <taxon>unclassified sequences</taxon>
        <taxon>metagenomes</taxon>
        <taxon>ecological metagenomes</taxon>
    </lineage>
</organism>
<feature type="non-terminal residue" evidence="2">
    <location>
        <position position="1"/>
    </location>
</feature>
<dbReference type="InterPro" id="IPR011042">
    <property type="entry name" value="6-blade_b-propeller_TolB-like"/>
</dbReference>
<dbReference type="InterPro" id="IPR012938">
    <property type="entry name" value="Glc/Sorbosone_DH"/>
</dbReference>
<sequence length="262" mass="27918">PNADNIYLYYTATTPNIHNRLSRFTVNNAGTTTPTLGTETIVMEVAPEPQGDGSSNHNGGAIHFGLDGNLYIAIGDHNADGSSFRGANHVSQRLDFQHGKILRIDVSGDDFSADPNRNYAIPTDNPFIDGDTTTFDETWTLGLRNPYTFAVNPDTGRIFINDVGEGTWEEINDGIAGANLGWASEGSPGGFAEGFEASAPSYVTIGTYSNPVMAYDHSSSAPSPFGCAITGGAFYPTGGTFGNGYAGMYFFADYCGNFIRVL</sequence>
<feature type="non-terminal residue" evidence="2">
    <location>
        <position position="262"/>
    </location>
</feature>
<dbReference type="InterPro" id="IPR011041">
    <property type="entry name" value="Quinoprot_gluc/sorb_DH_b-prop"/>
</dbReference>
<evidence type="ECO:0000313" key="2">
    <source>
        <dbReference type="EMBL" id="GAG27535.1"/>
    </source>
</evidence>
<comment type="caution">
    <text evidence="2">The sequence shown here is derived from an EMBL/GenBank/DDBJ whole genome shotgun (WGS) entry which is preliminary data.</text>
</comment>
<dbReference type="PANTHER" id="PTHR19328:SF75">
    <property type="entry name" value="ALDOSE SUGAR DEHYDROGENASE YLII"/>
    <property type="match status" value="1"/>
</dbReference>
<proteinExistence type="predicted"/>
<dbReference type="AlphaFoldDB" id="X0WA71"/>
<protein>
    <recommendedName>
        <fullName evidence="1">Glucose/Sorbosone dehydrogenase domain-containing protein</fullName>
    </recommendedName>
</protein>
<evidence type="ECO:0000259" key="1">
    <source>
        <dbReference type="Pfam" id="PF07995"/>
    </source>
</evidence>
<dbReference type="Gene3D" id="2.120.10.30">
    <property type="entry name" value="TolB, C-terminal domain"/>
    <property type="match status" value="1"/>
</dbReference>
<dbReference type="PANTHER" id="PTHR19328">
    <property type="entry name" value="HEDGEHOG-INTERACTING PROTEIN"/>
    <property type="match status" value="1"/>
</dbReference>
<gene>
    <name evidence="2" type="ORF">S01H1_48313</name>
</gene>
<feature type="domain" description="Glucose/Sorbosone dehydrogenase" evidence="1">
    <location>
        <begin position="4"/>
        <end position="223"/>
    </location>
</feature>
<accession>X0WA71</accession>